<sequence>MAANSSSTPNSKLEPLFMLLRVVVVSHGAAVEEICRHADPTTTLVCRRIPNTSISVIHISGENGHWILEKLGDVGNLNEDVAFCRVHLAAMARKHAALLLFVRQYNRLPRVLDTLEHASILPLLQCSHLSVQ</sequence>
<dbReference type="SUPFAM" id="SSF53254">
    <property type="entry name" value="Phosphoglycerate mutase-like"/>
    <property type="match status" value="1"/>
</dbReference>
<gene>
    <name evidence="1" type="ORF">SETIT_8G024000v2</name>
</gene>
<dbReference type="EMBL" id="CM003535">
    <property type="protein sequence ID" value="RCV36960.1"/>
    <property type="molecule type" value="Genomic_DNA"/>
</dbReference>
<name>A0A368S3H5_SETIT</name>
<reference evidence="1" key="1">
    <citation type="journal article" date="2012" name="Nat. Biotechnol.">
        <title>Reference genome sequence of the model plant Setaria.</title>
        <authorList>
            <person name="Bennetzen J.L."/>
            <person name="Schmutz J."/>
            <person name="Wang H."/>
            <person name="Percifield R."/>
            <person name="Hawkins J."/>
            <person name="Pontaroli A.C."/>
            <person name="Estep M."/>
            <person name="Feng L."/>
            <person name="Vaughn J.N."/>
            <person name="Grimwood J."/>
            <person name="Jenkins J."/>
            <person name="Barry K."/>
            <person name="Lindquist E."/>
            <person name="Hellsten U."/>
            <person name="Deshpande S."/>
            <person name="Wang X."/>
            <person name="Wu X."/>
            <person name="Mitros T."/>
            <person name="Triplett J."/>
            <person name="Yang X."/>
            <person name="Ye C.Y."/>
            <person name="Mauro-Herrera M."/>
            <person name="Wang L."/>
            <person name="Li P."/>
            <person name="Sharma M."/>
            <person name="Sharma R."/>
            <person name="Ronald P.C."/>
            <person name="Panaud O."/>
            <person name="Kellogg E.A."/>
            <person name="Brutnell T.P."/>
            <person name="Doust A.N."/>
            <person name="Tuskan G.A."/>
            <person name="Rokhsar D."/>
            <person name="Devos K.M."/>
        </authorList>
    </citation>
    <scope>NUCLEOTIDE SEQUENCE [LARGE SCALE GENOMIC DNA]</scope>
    <source>
        <strain evidence="1">Yugu1</strain>
    </source>
</reference>
<evidence type="ECO:0000313" key="1">
    <source>
        <dbReference type="EMBL" id="RCV36959.1"/>
    </source>
</evidence>
<dbReference type="InterPro" id="IPR029033">
    <property type="entry name" value="His_PPase_superfam"/>
</dbReference>
<dbReference type="Gene3D" id="3.40.50.1240">
    <property type="entry name" value="Phosphoglycerate mutase-like"/>
    <property type="match status" value="1"/>
</dbReference>
<proteinExistence type="predicted"/>
<dbReference type="OrthoDB" id="354304at2759"/>
<reference evidence="1" key="2">
    <citation type="submission" date="2015-07" db="EMBL/GenBank/DDBJ databases">
        <authorList>
            <person name="Noorani M."/>
        </authorList>
    </citation>
    <scope>NUCLEOTIDE SEQUENCE</scope>
    <source>
        <strain evidence="1">Yugu1</strain>
    </source>
</reference>
<accession>A0A368S3H5</accession>
<protein>
    <submittedName>
        <fullName evidence="1">Uncharacterized protein</fullName>
    </submittedName>
</protein>
<dbReference type="AlphaFoldDB" id="A0A368S3H5"/>
<dbReference type="STRING" id="4555.A0A368S3H5"/>
<organism evidence="1">
    <name type="scientific">Setaria italica</name>
    <name type="common">Foxtail millet</name>
    <name type="synonym">Panicum italicum</name>
    <dbReference type="NCBI Taxonomy" id="4555"/>
    <lineage>
        <taxon>Eukaryota</taxon>
        <taxon>Viridiplantae</taxon>
        <taxon>Streptophyta</taxon>
        <taxon>Embryophyta</taxon>
        <taxon>Tracheophyta</taxon>
        <taxon>Spermatophyta</taxon>
        <taxon>Magnoliopsida</taxon>
        <taxon>Liliopsida</taxon>
        <taxon>Poales</taxon>
        <taxon>Poaceae</taxon>
        <taxon>PACMAD clade</taxon>
        <taxon>Panicoideae</taxon>
        <taxon>Panicodae</taxon>
        <taxon>Paniceae</taxon>
        <taxon>Cenchrinae</taxon>
        <taxon>Setaria</taxon>
    </lineage>
</organism>
<dbReference type="EMBL" id="CM003535">
    <property type="protein sequence ID" value="RCV36959.1"/>
    <property type="molecule type" value="Genomic_DNA"/>
</dbReference>